<feature type="binding site" evidence="5">
    <location>
        <position position="118"/>
    </location>
    <ligand>
        <name>substrate</name>
    </ligand>
</feature>
<dbReference type="SUPFAM" id="SSF51430">
    <property type="entry name" value="NAD(P)-linked oxidoreductase"/>
    <property type="match status" value="1"/>
</dbReference>
<accession>A0A1I2V198</accession>
<dbReference type="FunFam" id="3.20.20.100:FF:000002">
    <property type="entry name" value="2,5-diketo-D-gluconic acid reductase A"/>
    <property type="match status" value="1"/>
</dbReference>
<protein>
    <submittedName>
        <fullName evidence="8">Aldo/keto reductase</fullName>
    </submittedName>
</protein>
<evidence type="ECO:0000259" key="7">
    <source>
        <dbReference type="Pfam" id="PF00248"/>
    </source>
</evidence>
<keyword evidence="2" id="KW-0521">NADP</keyword>
<gene>
    <name evidence="8" type="ORF">SAMN05660282_02023</name>
</gene>
<dbReference type="Proteomes" id="UP000199065">
    <property type="component" value="Unassembled WGS sequence"/>
</dbReference>
<dbReference type="Pfam" id="PF00248">
    <property type="entry name" value="Aldo_ket_red"/>
    <property type="match status" value="1"/>
</dbReference>
<evidence type="ECO:0000256" key="3">
    <source>
        <dbReference type="ARBA" id="ARBA00023002"/>
    </source>
</evidence>
<dbReference type="PRINTS" id="PR00069">
    <property type="entry name" value="ALDKETRDTASE"/>
</dbReference>
<evidence type="ECO:0000256" key="2">
    <source>
        <dbReference type="ARBA" id="ARBA00022857"/>
    </source>
</evidence>
<evidence type="ECO:0000313" key="9">
    <source>
        <dbReference type="Proteomes" id="UP000199065"/>
    </source>
</evidence>
<dbReference type="OrthoDB" id="9804790at2"/>
<dbReference type="EMBL" id="FOPJ01000016">
    <property type="protein sequence ID" value="SFG80971.1"/>
    <property type="molecule type" value="Genomic_DNA"/>
</dbReference>
<organism evidence="8 9">
    <name type="scientific">Corynebacterium spheniscorum</name>
    <dbReference type="NCBI Taxonomy" id="185761"/>
    <lineage>
        <taxon>Bacteria</taxon>
        <taxon>Bacillati</taxon>
        <taxon>Actinomycetota</taxon>
        <taxon>Actinomycetes</taxon>
        <taxon>Mycobacteriales</taxon>
        <taxon>Corynebacteriaceae</taxon>
        <taxon>Corynebacterium</taxon>
    </lineage>
</organism>
<evidence type="ECO:0000256" key="4">
    <source>
        <dbReference type="PIRSR" id="PIRSR000097-1"/>
    </source>
</evidence>
<comment type="similarity">
    <text evidence="1">Belongs to the aldo/keto reductase family.</text>
</comment>
<evidence type="ECO:0000313" key="8">
    <source>
        <dbReference type="EMBL" id="SFG80971.1"/>
    </source>
</evidence>
<dbReference type="PANTHER" id="PTHR43827">
    <property type="entry name" value="2,5-DIKETO-D-GLUCONIC ACID REDUCTASE"/>
    <property type="match status" value="1"/>
</dbReference>
<dbReference type="InterPro" id="IPR036812">
    <property type="entry name" value="NAD(P)_OxRdtase_dom_sf"/>
</dbReference>
<feature type="active site" description="Proton donor" evidence="4">
    <location>
        <position position="56"/>
    </location>
</feature>
<dbReference type="InterPro" id="IPR023210">
    <property type="entry name" value="NADP_OxRdtase_dom"/>
</dbReference>
<dbReference type="InterPro" id="IPR018170">
    <property type="entry name" value="Aldo/ket_reductase_CS"/>
</dbReference>
<dbReference type="RefSeq" id="WP_092286977.1">
    <property type="nucleotide sequence ID" value="NZ_FOPJ01000016.1"/>
</dbReference>
<keyword evidence="3" id="KW-0560">Oxidoreductase</keyword>
<evidence type="ECO:0000256" key="1">
    <source>
        <dbReference type="ARBA" id="ARBA00007905"/>
    </source>
</evidence>
<evidence type="ECO:0000256" key="6">
    <source>
        <dbReference type="PIRSR" id="PIRSR000097-3"/>
    </source>
</evidence>
<dbReference type="PROSITE" id="PS00063">
    <property type="entry name" value="ALDOKETO_REDUCTASE_3"/>
    <property type="match status" value="1"/>
</dbReference>
<dbReference type="PROSITE" id="PS00798">
    <property type="entry name" value="ALDOKETO_REDUCTASE_1"/>
    <property type="match status" value="1"/>
</dbReference>
<sequence length="288" mass="31608">MTDSRPTHVPSVTFNDGTEMPQLGLGTYKLRGEECVRVVREAIQLGYRHIDTATVYGNEEEVGHAIADAIAAGDVTREELFITTKVWNDCHGAEKASASFQDSLRRLGLEYIDLFLVHWPCPQQNLYVETFEAIAKIQGLGSVQSIGVANFYEEVLRELVEKTGITPVLNQVELHPGFTQAALRQVHEELGIITEAWSPLSRGIALQNPIIEGIAAELGATPAQVTIKALLQLGCSVIPKTANSDRLKENLNALNFGLSQEQLNSILSLDDQPGFGRIFKSPWEFPGA</sequence>
<dbReference type="AlphaFoldDB" id="A0A1I2V198"/>
<feature type="domain" description="NADP-dependent oxidoreductase" evidence="7">
    <location>
        <begin position="23"/>
        <end position="269"/>
    </location>
</feature>
<dbReference type="GO" id="GO:0016616">
    <property type="term" value="F:oxidoreductase activity, acting on the CH-OH group of donors, NAD or NADP as acceptor"/>
    <property type="evidence" value="ECO:0007669"/>
    <property type="project" value="UniProtKB-ARBA"/>
</dbReference>
<feature type="site" description="Lowers pKa of active site Tyr" evidence="6">
    <location>
        <position position="85"/>
    </location>
</feature>
<dbReference type="STRING" id="185761.SAMN05660282_02023"/>
<dbReference type="PANTHER" id="PTHR43827:SF3">
    <property type="entry name" value="NADP-DEPENDENT OXIDOREDUCTASE DOMAIN-CONTAINING PROTEIN"/>
    <property type="match status" value="1"/>
</dbReference>
<evidence type="ECO:0000256" key="5">
    <source>
        <dbReference type="PIRSR" id="PIRSR000097-2"/>
    </source>
</evidence>
<dbReference type="Gene3D" id="3.20.20.100">
    <property type="entry name" value="NADP-dependent oxidoreductase domain"/>
    <property type="match status" value="1"/>
</dbReference>
<dbReference type="InterPro" id="IPR020471">
    <property type="entry name" value="AKR"/>
</dbReference>
<name>A0A1I2V198_9CORY</name>
<reference evidence="8 9" key="1">
    <citation type="submission" date="2016-10" db="EMBL/GenBank/DDBJ databases">
        <authorList>
            <person name="de Groot N.N."/>
        </authorList>
    </citation>
    <scope>NUCLEOTIDE SEQUENCE [LARGE SCALE GENOMIC DNA]</scope>
    <source>
        <strain>J11</strain>
        <strain evidence="9">PG 39</strain>
    </source>
</reference>
<proteinExistence type="inferred from homology"/>
<dbReference type="PIRSF" id="PIRSF000097">
    <property type="entry name" value="AKR"/>
    <property type="match status" value="1"/>
</dbReference>
<keyword evidence="9" id="KW-1185">Reference proteome</keyword>